<evidence type="ECO:0000313" key="3">
    <source>
        <dbReference type="EMBL" id="KAK5638732.1"/>
    </source>
</evidence>
<comment type="caution">
    <text evidence="3">The sequence shown here is derived from an EMBL/GenBank/DDBJ whole genome shotgun (WGS) entry which is preliminary data.</text>
</comment>
<proteinExistence type="predicted"/>
<feature type="transmembrane region" description="Helical" evidence="1">
    <location>
        <begin position="84"/>
        <end position="108"/>
    </location>
</feature>
<keyword evidence="1" id="KW-1133">Transmembrane helix</keyword>
<organism evidence="3 4">
    <name type="scientific">Pyrocoelia pectoralis</name>
    <dbReference type="NCBI Taxonomy" id="417401"/>
    <lineage>
        <taxon>Eukaryota</taxon>
        <taxon>Metazoa</taxon>
        <taxon>Ecdysozoa</taxon>
        <taxon>Arthropoda</taxon>
        <taxon>Hexapoda</taxon>
        <taxon>Insecta</taxon>
        <taxon>Pterygota</taxon>
        <taxon>Neoptera</taxon>
        <taxon>Endopterygota</taxon>
        <taxon>Coleoptera</taxon>
        <taxon>Polyphaga</taxon>
        <taxon>Elateriformia</taxon>
        <taxon>Elateroidea</taxon>
        <taxon>Lampyridae</taxon>
        <taxon>Lampyrinae</taxon>
        <taxon>Pyrocoelia</taxon>
    </lineage>
</organism>
<reference evidence="3 4" key="1">
    <citation type="journal article" date="2024" name="Insects">
        <title>An Improved Chromosome-Level Genome Assembly of the Firefly Pyrocoelia pectoralis.</title>
        <authorList>
            <person name="Fu X."/>
            <person name="Meyer-Rochow V.B."/>
            <person name="Ballantyne L."/>
            <person name="Zhu X."/>
        </authorList>
    </citation>
    <scope>NUCLEOTIDE SEQUENCE [LARGE SCALE GENOMIC DNA]</scope>
    <source>
        <strain evidence="3">XCY_ONT2</strain>
    </source>
</reference>
<gene>
    <name evidence="3" type="ORF">RI129_013027</name>
</gene>
<name>A0AAN7ZCQ3_9COLE</name>
<dbReference type="InterPro" id="IPR002656">
    <property type="entry name" value="Acyl_transf_3_dom"/>
</dbReference>
<accession>A0AAN7ZCQ3</accession>
<feature type="transmembrane region" description="Helical" evidence="1">
    <location>
        <begin position="164"/>
        <end position="185"/>
    </location>
</feature>
<evidence type="ECO:0000259" key="2">
    <source>
        <dbReference type="Pfam" id="PF01757"/>
    </source>
</evidence>
<dbReference type="Proteomes" id="UP001329430">
    <property type="component" value="Chromosome 10"/>
</dbReference>
<dbReference type="PANTHER" id="PTHR11161">
    <property type="entry name" value="O-ACYLTRANSFERASE"/>
    <property type="match status" value="1"/>
</dbReference>
<protein>
    <recommendedName>
        <fullName evidence="2">Acyltransferase 3 domain-containing protein</fullName>
    </recommendedName>
</protein>
<feature type="domain" description="Acyltransferase 3" evidence="2">
    <location>
        <begin position="164"/>
        <end position="296"/>
    </location>
</feature>
<feature type="transmembrane region" description="Helical" evidence="1">
    <location>
        <begin position="211"/>
        <end position="230"/>
    </location>
</feature>
<keyword evidence="1" id="KW-0472">Membrane</keyword>
<dbReference type="Pfam" id="PF01757">
    <property type="entry name" value="Acyl_transf_3"/>
    <property type="match status" value="1"/>
</dbReference>
<dbReference type="GO" id="GO:0016747">
    <property type="term" value="F:acyltransferase activity, transferring groups other than amino-acyl groups"/>
    <property type="evidence" value="ECO:0007669"/>
    <property type="project" value="InterPro"/>
</dbReference>
<dbReference type="PANTHER" id="PTHR11161:SF0">
    <property type="entry name" value="O-ACYLTRANSFERASE LIKE PROTEIN"/>
    <property type="match status" value="1"/>
</dbReference>
<sequence length="319" mass="37040">MYRDENETKLSGKYCLGYLYVNNTRVSTITRPFDKIHRMLFPTCIPSGCTALDVQHLSTGLGFNLSIIENWCQTAGSQSEFDHLSITVVTLFGCVALFMVLSTIYDLYNRFIRNCKSLKRYDIFLLKSSITGVPNWILSSFSVYKNGKELFAIKHNSEEIECLYGLRVLAMVVIVIGHTFLVVHFQPIRNEYFVDHWVHQVQNMWIVKGDYAVDTFFVLSGILVSYSFMLKIVKNHKFNIIQHYLNRYLRLTPSLAAFILFVVGLLKFLGSGPMWPSFEGYTIEPCKEHWWYNLLYITNYVNEKVHLGITINFTITFVF</sequence>
<evidence type="ECO:0000256" key="1">
    <source>
        <dbReference type="SAM" id="Phobius"/>
    </source>
</evidence>
<keyword evidence="4" id="KW-1185">Reference proteome</keyword>
<evidence type="ECO:0000313" key="4">
    <source>
        <dbReference type="Proteomes" id="UP001329430"/>
    </source>
</evidence>
<dbReference type="EMBL" id="JAVRBK010000010">
    <property type="protein sequence ID" value="KAK5638732.1"/>
    <property type="molecule type" value="Genomic_DNA"/>
</dbReference>
<feature type="transmembrane region" description="Helical" evidence="1">
    <location>
        <begin position="251"/>
        <end position="269"/>
    </location>
</feature>
<dbReference type="AlphaFoldDB" id="A0AAN7ZCQ3"/>
<keyword evidence="1" id="KW-0812">Transmembrane</keyword>
<dbReference type="InterPro" id="IPR052728">
    <property type="entry name" value="O2_lipid_transport_reg"/>
</dbReference>